<protein>
    <submittedName>
        <fullName evidence="1">Uncharacterized protein</fullName>
    </submittedName>
</protein>
<keyword evidence="2" id="KW-1185">Reference proteome</keyword>
<evidence type="ECO:0000313" key="2">
    <source>
        <dbReference type="Proteomes" id="UP001202550"/>
    </source>
</evidence>
<name>A0ABT0M5I1_9RHOB</name>
<evidence type="ECO:0000313" key="1">
    <source>
        <dbReference type="EMBL" id="MCL1630111.1"/>
    </source>
</evidence>
<organism evidence="1 2">
    <name type="scientific">Roseinatronobacter domitianus</name>
    <dbReference type="NCBI Taxonomy" id="2940293"/>
    <lineage>
        <taxon>Bacteria</taxon>
        <taxon>Pseudomonadati</taxon>
        <taxon>Pseudomonadota</taxon>
        <taxon>Alphaproteobacteria</taxon>
        <taxon>Rhodobacterales</taxon>
        <taxon>Paracoccaceae</taxon>
        <taxon>Roseinatronobacter</taxon>
    </lineage>
</organism>
<dbReference type="RefSeq" id="WP_249060741.1">
    <property type="nucleotide sequence ID" value="NZ_JALZWP010000024.1"/>
</dbReference>
<dbReference type="Proteomes" id="UP001202550">
    <property type="component" value="Unassembled WGS sequence"/>
</dbReference>
<sequence length="145" mass="15515">MKNAEAIARLLSAAETAQDPLDELACRRAGSWLRWCDGFGATLTRPEAQRVAAGGALGEAARGLIRRLAETYPVPPEDARLDYLADDSETTSGLQDIARWSAATTKPGKARREDDIVRGAVVKDPFDTGVAPRGASDLPVLDPWA</sequence>
<accession>A0ABT0M5I1</accession>
<comment type="caution">
    <text evidence="1">The sequence shown here is derived from an EMBL/GenBank/DDBJ whole genome shotgun (WGS) entry which is preliminary data.</text>
</comment>
<gene>
    <name evidence="1" type="ORF">M3N55_15400</name>
</gene>
<dbReference type="EMBL" id="JALZWP010000024">
    <property type="protein sequence ID" value="MCL1630111.1"/>
    <property type="molecule type" value="Genomic_DNA"/>
</dbReference>
<reference evidence="1 2" key="1">
    <citation type="submission" date="2022-05" db="EMBL/GenBank/DDBJ databases">
        <title>Seasonal and diel survey of microbial diversity of the Tyrrhenian coast.</title>
        <authorList>
            <person name="Gattoni G."/>
            <person name="Corral P."/>
        </authorList>
    </citation>
    <scope>NUCLEOTIDE SEQUENCE [LARGE SCALE GENOMIC DNA]</scope>
    <source>
        <strain evidence="1 2">V10</strain>
    </source>
</reference>
<proteinExistence type="predicted"/>